<evidence type="ECO:0000256" key="3">
    <source>
        <dbReference type="ARBA" id="ARBA00023004"/>
    </source>
</evidence>
<comment type="caution">
    <text evidence="6">The sequence shown here is derived from an EMBL/GenBank/DDBJ whole genome shotgun (WGS) entry which is preliminary data.</text>
</comment>
<accession>K8NNM0</accession>
<dbReference type="PANTHER" id="PTHR21496">
    <property type="entry name" value="FERREDOXIN-RELATED"/>
    <property type="match status" value="1"/>
</dbReference>
<keyword evidence="1" id="KW-0001">2Fe-2S</keyword>
<gene>
    <name evidence="6" type="ORF">HMPREF9696_04168</name>
</gene>
<keyword evidence="3" id="KW-0408">Iron</keyword>
<evidence type="ECO:0000256" key="4">
    <source>
        <dbReference type="ARBA" id="ARBA00023014"/>
    </source>
</evidence>
<keyword evidence="2" id="KW-0479">Metal-binding</keyword>
<dbReference type="PROSITE" id="PS51296">
    <property type="entry name" value="RIESKE"/>
    <property type="match status" value="1"/>
</dbReference>
<dbReference type="PANTHER" id="PTHR21496:SF23">
    <property type="entry name" value="3-PHENYLPROPIONATE_CINNAMIC ACID DIOXYGENASE FERREDOXIN SUBUNIT"/>
    <property type="match status" value="1"/>
</dbReference>
<dbReference type="InterPro" id="IPR017941">
    <property type="entry name" value="Rieske_2Fe-2S"/>
</dbReference>
<organism evidence="6 7">
    <name type="scientific">Afipia clevelandensis ATCC 49720</name>
    <dbReference type="NCBI Taxonomy" id="883079"/>
    <lineage>
        <taxon>Bacteria</taxon>
        <taxon>Pseudomonadati</taxon>
        <taxon>Pseudomonadota</taxon>
        <taxon>Alphaproteobacteria</taxon>
        <taxon>Hyphomicrobiales</taxon>
        <taxon>Nitrobacteraceae</taxon>
        <taxon>Afipia</taxon>
    </lineage>
</organism>
<dbReference type="GO" id="GO:0051537">
    <property type="term" value="F:2 iron, 2 sulfur cluster binding"/>
    <property type="evidence" value="ECO:0007669"/>
    <property type="project" value="UniProtKB-KW"/>
</dbReference>
<evidence type="ECO:0000313" key="7">
    <source>
        <dbReference type="Proteomes" id="UP000001095"/>
    </source>
</evidence>
<dbReference type="Proteomes" id="UP000001095">
    <property type="component" value="Unassembled WGS sequence"/>
</dbReference>
<dbReference type="Gene3D" id="2.102.10.10">
    <property type="entry name" value="Rieske [2Fe-2S] iron-sulphur domain"/>
    <property type="match status" value="1"/>
</dbReference>
<name>K8NNM0_9BRAD</name>
<dbReference type="InterPro" id="IPR036922">
    <property type="entry name" value="Rieske_2Fe-2S_sf"/>
</dbReference>
<evidence type="ECO:0000259" key="5">
    <source>
        <dbReference type="PROSITE" id="PS51296"/>
    </source>
</evidence>
<keyword evidence="7" id="KW-1185">Reference proteome</keyword>
<keyword evidence="4" id="KW-0411">Iron-sulfur</keyword>
<dbReference type="CDD" id="cd03528">
    <property type="entry name" value="Rieske_RO_ferredoxin"/>
    <property type="match status" value="1"/>
</dbReference>
<dbReference type="EMBL" id="AGWY01000018">
    <property type="protein sequence ID" value="EKS31947.1"/>
    <property type="molecule type" value="Genomic_DNA"/>
</dbReference>
<dbReference type="SUPFAM" id="SSF50022">
    <property type="entry name" value="ISP domain"/>
    <property type="match status" value="1"/>
</dbReference>
<evidence type="ECO:0000256" key="2">
    <source>
        <dbReference type="ARBA" id="ARBA00022723"/>
    </source>
</evidence>
<reference evidence="6 7" key="1">
    <citation type="submission" date="2012-04" db="EMBL/GenBank/DDBJ databases">
        <title>The Genome Sequence of Afipia clevelandensis ATCC 49720.</title>
        <authorList>
            <consortium name="The Broad Institute Genome Sequencing Platform"/>
            <person name="Earl A."/>
            <person name="Ward D."/>
            <person name="Feldgarden M."/>
            <person name="Gevers D."/>
            <person name="Huys G."/>
            <person name="Walker B."/>
            <person name="Young S.K."/>
            <person name="Zeng Q."/>
            <person name="Gargeya S."/>
            <person name="Fitzgerald M."/>
            <person name="Haas B."/>
            <person name="Abouelleil A."/>
            <person name="Alvarado L."/>
            <person name="Arachchi H.M."/>
            <person name="Berlin A."/>
            <person name="Chapman S.B."/>
            <person name="Goldberg J."/>
            <person name="Griggs A."/>
            <person name="Gujja S."/>
            <person name="Hansen M."/>
            <person name="Howarth C."/>
            <person name="Imamovic A."/>
            <person name="Larimer J."/>
            <person name="McCowen C."/>
            <person name="Montmayeur A."/>
            <person name="Murphy C."/>
            <person name="Neiman D."/>
            <person name="Pearson M."/>
            <person name="Priest M."/>
            <person name="Roberts A."/>
            <person name="Saif S."/>
            <person name="Shea T."/>
            <person name="Sisk P."/>
            <person name="Sykes S."/>
            <person name="Wortman J."/>
            <person name="Nusbaum C."/>
            <person name="Birren B."/>
        </authorList>
    </citation>
    <scope>NUCLEOTIDE SEQUENCE [LARGE SCALE GENOMIC DNA]</scope>
    <source>
        <strain evidence="6 7">ATCC 49720</strain>
    </source>
</reference>
<evidence type="ECO:0000313" key="6">
    <source>
        <dbReference type="EMBL" id="EKS31947.1"/>
    </source>
</evidence>
<dbReference type="AlphaFoldDB" id="K8NNM0"/>
<proteinExistence type="predicted"/>
<feature type="domain" description="Rieske" evidence="5">
    <location>
        <begin position="5"/>
        <end position="101"/>
    </location>
</feature>
<dbReference type="RefSeq" id="WP_002715034.1">
    <property type="nucleotide sequence ID" value="NZ_KB375281.1"/>
</dbReference>
<sequence length="106" mass="11653">MSEVWHSVCARDEVQAGAMLPIEIGDMHIAVYNVDDEYFATDNICTHGFALLTDGFLDGDSVECALHGGCFNIRTGKALCEPVDVDLRTFRTRLVDDRVEVCIDGA</sequence>
<protein>
    <recommendedName>
        <fullName evidence="5">Rieske domain-containing protein</fullName>
    </recommendedName>
</protein>
<dbReference type="HOGENOM" id="CLU_055690_5_2_5"/>
<dbReference type="GO" id="GO:0046872">
    <property type="term" value="F:metal ion binding"/>
    <property type="evidence" value="ECO:0007669"/>
    <property type="project" value="UniProtKB-KW"/>
</dbReference>
<dbReference type="PATRIC" id="fig|883079.3.peg.4254"/>
<dbReference type="Pfam" id="PF00355">
    <property type="entry name" value="Rieske"/>
    <property type="match status" value="1"/>
</dbReference>
<evidence type="ECO:0000256" key="1">
    <source>
        <dbReference type="ARBA" id="ARBA00022714"/>
    </source>
</evidence>